<evidence type="ECO:0000256" key="8">
    <source>
        <dbReference type="SAM" id="Phobius"/>
    </source>
</evidence>
<dbReference type="InterPro" id="IPR000276">
    <property type="entry name" value="GPCR_Rhodpsn"/>
</dbReference>
<evidence type="ECO:0000256" key="5">
    <source>
        <dbReference type="ARBA" id="ARBA00022989"/>
    </source>
</evidence>
<comment type="similarity">
    <text evidence="2">Belongs to the G-protein coupled receptor 1 family.</text>
</comment>
<evidence type="ECO:0000313" key="10">
    <source>
        <dbReference type="EMBL" id="CAF2828837.1"/>
    </source>
</evidence>
<evidence type="ECO:0000256" key="1">
    <source>
        <dbReference type="ARBA" id="ARBA00004651"/>
    </source>
</evidence>
<dbReference type="PRINTS" id="PR00237">
    <property type="entry name" value="GPCRRHODOPSN"/>
</dbReference>
<keyword evidence="6 8" id="KW-0472">Membrane</keyword>
<evidence type="ECO:0000256" key="6">
    <source>
        <dbReference type="ARBA" id="ARBA00023136"/>
    </source>
</evidence>
<dbReference type="InterPro" id="IPR017452">
    <property type="entry name" value="GPCR_Rhodpsn_7TM"/>
</dbReference>
<feature type="transmembrane region" description="Helical" evidence="8">
    <location>
        <begin position="433"/>
        <end position="454"/>
    </location>
</feature>
<feature type="domain" description="G-protein coupled receptors family 1 profile" evidence="9">
    <location>
        <begin position="27"/>
        <end position="452"/>
    </location>
</feature>
<dbReference type="Gene3D" id="1.20.1070.10">
    <property type="entry name" value="Rhodopsin 7-helix transmembrane proteins"/>
    <property type="match status" value="2"/>
</dbReference>
<dbReference type="Pfam" id="PF00001">
    <property type="entry name" value="7tm_1"/>
    <property type="match status" value="1"/>
</dbReference>
<dbReference type="PANTHER" id="PTHR24241">
    <property type="entry name" value="NEUROPEPTIDE RECEPTOR-RELATED G-PROTEIN COUPLED RECEPTOR"/>
    <property type="match status" value="1"/>
</dbReference>
<dbReference type="AlphaFoldDB" id="A0A7R8CI23"/>
<keyword evidence="4 8" id="KW-0812">Transmembrane</keyword>
<feature type="transmembrane region" description="Helical" evidence="8">
    <location>
        <begin position="128"/>
        <end position="150"/>
    </location>
</feature>
<keyword evidence="5 8" id="KW-1133">Transmembrane helix</keyword>
<dbReference type="SUPFAM" id="SSF81321">
    <property type="entry name" value="Family A G protein-coupled receptor-like"/>
    <property type="match status" value="2"/>
</dbReference>
<organism evidence="10 11">
    <name type="scientific">Lepeophtheirus salmonis</name>
    <name type="common">Salmon louse</name>
    <name type="synonym">Caligus salmonis</name>
    <dbReference type="NCBI Taxonomy" id="72036"/>
    <lineage>
        <taxon>Eukaryota</taxon>
        <taxon>Metazoa</taxon>
        <taxon>Ecdysozoa</taxon>
        <taxon>Arthropoda</taxon>
        <taxon>Crustacea</taxon>
        <taxon>Multicrustacea</taxon>
        <taxon>Hexanauplia</taxon>
        <taxon>Copepoda</taxon>
        <taxon>Siphonostomatoida</taxon>
        <taxon>Caligidae</taxon>
        <taxon>Lepeophtheirus</taxon>
    </lineage>
</organism>
<evidence type="ECO:0000256" key="3">
    <source>
        <dbReference type="ARBA" id="ARBA00022475"/>
    </source>
</evidence>
<dbReference type="GO" id="GO:0032870">
    <property type="term" value="P:cellular response to hormone stimulus"/>
    <property type="evidence" value="ECO:0007669"/>
    <property type="project" value="TreeGrafter"/>
</dbReference>
<proteinExistence type="inferred from homology"/>
<evidence type="ECO:0000256" key="4">
    <source>
        <dbReference type="ARBA" id="ARBA00022692"/>
    </source>
</evidence>
<feature type="transmembrane region" description="Helical" evidence="8">
    <location>
        <begin position="57"/>
        <end position="75"/>
    </location>
</feature>
<dbReference type="Proteomes" id="UP000675881">
    <property type="component" value="Chromosome 13"/>
</dbReference>
<dbReference type="CDD" id="cd00637">
    <property type="entry name" value="7tm_classA_rhodopsin-like"/>
    <property type="match status" value="1"/>
</dbReference>
<keyword evidence="11" id="KW-1185">Reference proteome</keyword>
<dbReference type="EMBL" id="HG994592">
    <property type="protein sequence ID" value="CAF2828837.1"/>
    <property type="molecule type" value="Genomic_DNA"/>
</dbReference>
<evidence type="ECO:0000313" key="11">
    <source>
        <dbReference type="Proteomes" id="UP000675881"/>
    </source>
</evidence>
<feature type="transmembrane region" description="Helical" evidence="8">
    <location>
        <begin position="95"/>
        <end position="116"/>
    </location>
</feature>
<keyword evidence="7" id="KW-0675">Receptor</keyword>
<dbReference type="GO" id="GO:0004930">
    <property type="term" value="F:G protein-coupled receptor activity"/>
    <property type="evidence" value="ECO:0007669"/>
    <property type="project" value="InterPro"/>
</dbReference>
<evidence type="ECO:0000259" key="9">
    <source>
        <dbReference type="PROSITE" id="PS50262"/>
    </source>
</evidence>
<gene>
    <name evidence="10" type="ORF">LSAA_4226</name>
</gene>
<feature type="transmembrane region" description="Helical" evidence="8">
    <location>
        <begin position="12"/>
        <end position="36"/>
    </location>
</feature>
<sequence length="484" mass="55000">MTSSVSGTTTLLVTIGGSSLMFLGGFCNVVVIWTILKSRNLYRCSINRTVLHLSFSSLLDLIINVPLTLIIINLNRFNIQPFDWICSAEILQQSLISTVQLFFISIIGIERLLSIINPYDRDSNLRRINVLIGIVWILGFIVAFLAWSFFPVNAVVYFCRKSSKYEDFYNNFLYVHQPIGLVVLFITILSYSGIVIRVFHVQSTKAKQLNHNRFFRQLSAPVTVGTAPAAGTKRNSQAPPDLQALWEKEKNYNPYGRVREIKNQSQREVTTSLPSIQINQPSSEESCTMSQIPVSPLSLQNPTSTTVLSPGAPCLSYIFSDDESVETNNPNNVIQQRKRRFSTSPGVYYDPNFLAPPIVNDPEIFIQIEPLHDGNILQSLFLELIMRVPSPTRARRMEIITTFNSFIIVLVFIALWTPFPAATLYLDKSKMEWNFLSFCIGMVSSLTNPIMYGLSIKAFQKELKKLNEKRKRKNNVQRFKKANN</sequence>
<feature type="transmembrane region" description="Helical" evidence="8">
    <location>
        <begin position="399"/>
        <end position="421"/>
    </location>
</feature>
<evidence type="ECO:0000256" key="2">
    <source>
        <dbReference type="ARBA" id="ARBA00010663"/>
    </source>
</evidence>
<keyword evidence="3" id="KW-1003">Cell membrane</keyword>
<feature type="transmembrane region" description="Helical" evidence="8">
    <location>
        <begin position="179"/>
        <end position="199"/>
    </location>
</feature>
<evidence type="ECO:0000256" key="7">
    <source>
        <dbReference type="ARBA" id="ARBA00023170"/>
    </source>
</evidence>
<name>A0A7R8CI23_LEPSM</name>
<dbReference type="PROSITE" id="PS50262">
    <property type="entry name" value="G_PROTEIN_RECEP_F1_2"/>
    <property type="match status" value="1"/>
</dbReference>
<comment type="subcellular location">
    <subcellularLocation>
        <location evidence="1">Cell membrane</location>
        <topology evidence="1">Multi-pass membrane protein</topology>
    </subcellularLocation>
</comment>
<protein>
    <submittedName>
        <fullName evidence="10">(salmon louse) hypothetical protein</fullName>
    </submittedName>
</protein>
<dbReference type="GO" id="GO:0005886">
    <property type="term" value="C:plasma membrane"/>
    <property type="evidence" value="ECO:0007669"/>
    <property type="project" value="UniProtKB-SubCell"/>
</dbReference>
<dbReference type="GO" id="GO:0042277">
    <property type="term" value="F:peptide binding"/>
    <property type="evidence" value="ECO:0007669"/>
    <property type="project" value="TreeGrafter"/>
</dbReference>
<reference evidence="10" key="1">
    <citation type="submission" date="2021-02" db="EMBL/GenBank/DDBJ databases">
        <authorList>
            <person name="Bekaert M."/>
        </authorList>
    </citation>
    <scope>NUCLEOTIDE SEQUENCE</scope>
    <source>
        <strain evidence="10">IoA-00</strain>
    </source>
</reference>
<dbReference type="PANTHER" id="PTHR24241:SF76">
    <property type="entry name" value="NEUROPEPTIDE SIFAMIDE RECEPTOR"/>
    <property type="match status" value="1"/>
</dbReference>
<accession>A0A7R8CI23</accession>